<feature type="non-terminal residue" evidence="2">
    <location>
        <position position="75"/>
    </location>
</feature>
<feature type="region of interest" description="Disordered" evidence="1">
    <location>
        <begin position="1"/>
        <end position="75"/>
    </location>
</feature>
<sequence length="75" mass="8005">SGHAGVFLTSPQPRVGVLPLSSRAVPERSAQPRSQSHRRVRGASQQTGPIAGGDHAEHRRAAPTRRIQTRPGGPR</sequence>
<keyword evidence="3" id="KW-1185">Reference proteome</keyword>
<gene>
    <name evidence="2" type="ORF">M9458_002791</name>
</gene>
<proteinExistence type="predicted"/>
<comment type="caution">
    <text evidence="2">The sequence shown here is derived from an EMBL/GenBank/DDBJ whole genome shotgun (WGS) entry which is preliminary data.</text>
</comment>
<name>A0ABD0RM51_CIRMR</name>
<evidence type="ECO:0000256" key="1">
    <source>
        <dbReference type="SAM" id="MobiDB-lite"/>
    </source>
</evidence>
<dbReference type="AlphaFoldDB" id="A0ABD0RM51"/>
<evidence type="ECO:0000313" key="2">
    <source>
        <dbReference type="EMBL" id="KAL0199604.1"/>
    </source>
</evidence>
<accession>A0ABD0RM51</accession>
<evidence type="ECO:0000313" key="3">
    <source>
        <dbReference type="Proteomes" id="UP001529510"/>
    </source>
</evidence>
<reference evidence="2 3" key="1">
    <citation type="submission" date="2024-05" db="EMBL/GenBank/DDBJ databases">
        <title>Genome sequencing and assembly of Indian major carp, Cirrhinus mrigala (Hamilton, 1822).</title>
        <authorList>
            <person name="Mohindra V."/>
            <person name="Chowdhury L.M."/>
            <person name="Lal K."/>
            <person name="Jena J.K."/>
        </authorList>
    </citation>
    <scope>NUCLEOTIDE SEQUENCE [LARGE SCALE GENOMIC DNA]</scope>
    <source>
        <strain evidence="2">CM1030</strain>
        <tissue evidence="2">Blood</tissue>
    </source>
</reference>
<dbReference type="Proteomes" id="UP001529510">
    <property type="component" value="Unassembled WGS sequence"/>
</dbReference>
<organism evidence="2 3">
    <name type="scientific">Cirrhinus mrigala</name>
    <name type="common">Mrigala</name>
    <dbReference type="NCBI Taxonomy" id="683832"/>
    <lineage>
        <taxon>Eukaryota</taxon>
        <taxon>Metazoa</taxon>
        <taxon>Chordata</taxon>
        <taxon>Craniata</taxon>
        <taxon>Vertebrata</taxon>
        <taxon>Euteleostomi</taxon>
        <taxon>Actinopterygii</taxon>
        <taxon>Neopterygii</taxon>
        <taxon>Teleostei</taxon>
        <taxon>Ostariophysi</taxon>
        <taxon>Cypriniformes</taxon>
        <taxon>Cyprinidae</taxon>
        <taxon>Labeoninae</taxon>
        <taxon>Labeonini</taxon>
        <taxon>Cirrhinus</taxon>
    </lineage>
</organism>
<protein>
    <submittedName>
        <fullName evidence="2">Uncharacterized protein</fullName>
    </submittedName>
</protein>
<dbReference type="EMBL" id="JAMKFB020000002">
    <property type="protein sequence ID" value="KAL0199604.1"/>
    <property type="molecule type" value="Genomic_DNA"/>
</dbReference>
<feature type="non-terminal residue" evidence="2">
    <location>
        <position position="1"/>
    </location>
</feature>